<proteinExistence type="inferred from homology"/>
<dbReference type="Proteomes" id="UP000011014">
    <property type="component" value="Unassembled WGS sequence"/>
</dbReference>
<keyword evidence="1" id="KW-0333">Golgi apparatus</keyword>
<keyword evidence="1" id="KW-0812">Transmembrane</keyword>
<dbReference type="AlphaFoldDB" id="E4Z5Y3"/>
<keyword evidence="1" id="KW-0472">Membrane</keyword>
<protein>
    <recommendedName>
        <fullName evidence="1">Post-GPI attachment to proteins factor 3</fullName>
    </recommendedName>
</protein>
<dbReference type="GO" id="GO:0006506">
    <property type="term" value="P:GPI anchor biosynthetic process"/>
    <property type="evidence" value="ECO:0007669"/>
    <property type="project" value="UniProtKB-KW"/>
</dbReference>
<keyword evidence="1" id="KW-1133">Transmembrane helix</keyword>
<accession>E4Z5Y3</accession>
<gene>
    <name evidence="2" type="ORF">GSOID_T00027684001</name>
</gene>
<comment type="function">
    <text evidence="1">Involved in the lipid remodeling steps of GPI-anchor maturation.</text>
</comment>
<dbReference type="InterPro" id="IPR007217">
    <property type="entry name" value="Per1-like"/>
</dbReference>
<comment type="caution">
    <text evidence="1">Lacks conserved residue(s) required for the propagation of feature annotation.</text>
</comment>
<feature type="transmembrane region" description="Helical" evidence="1">
    <location>
        <begin position="40"/>
        <end position="57"/>
    </location>
</feature>
<evidence type="ECO:0000256" key="1">
    <source>
        <dbReference type="RuleBase" id="RU365066"/>
    </source>
</evidence>
<comment type="similarity">
    <text evidence="1">Belongs to the PGAP3 family.</text>
</comment>
<name>E4Z5Y3_OIKDI</name>
<keyword evidence="1" id="KW-0337">GPI-anchor biosynthesis</keyword>
<dbReference type="GO" id="GO:0000139">
    <property type="term" value="C:Golgi membrane"/>
    <property type="evidence" value="ECO:0007669"/>
    <property type="project" value="UniProtKB-SubCell"/>
</dbReference>
<dbReference type="EMBL" id="FN657852">
    <property type="protein sequence ID" value="CBY43111.1"/>
    <property type="molecule type" value="Genomic_DNA"/>
</dbReference>
<dbReference type="Pfam" id="PF04080">
    <property type="entry name" value="Per1"/>
    <property type="match status" value="1"/>
</dbReference>
<evidence type="ECO:0000313" key="2">
    <source>
        <dbReference type="EMBL" id="CBY43111.1"/>
    </source>
</evidence>
<organism evidence="2">
    <name type="scientific">Oikopleura dioica</name>
    <name type="common">Tunicate</name>
    <dbReference type="NCBI Taxonomy" id="34765"/>
    <lineage>
        <taxon>Eukaryota</taxon>
        <taxon>Metazoa</taxon>
        <taxon>Chordata</taxon>
        <taxon>Tunicata</taxon>
        <taxon>Appendicularia</taxon>
        <taxon>Copelata</taxon>
        <taxon>Oikopleuridae</taxon>
        <taxon>Oikopleura</taxon>
    </lineage>
</organism>
<comment type="subcellular location">
    <subcellularLocation>
        <location evidence="1">Golgi apparatus membrane</location>
        <topology evidence="1">Multi-pass membrane protein</topology>
    </subcellularLocation>
</comment>
<sequence length="83" mass="9487">MFPSTNDKVLLFHAFVCSVGWIMSAQFHARETKTSEKMDYLGALAIVYSNTFSLFIAKFRAQKQPDWVGAFCMLLLSRLFNAK</sequence>
<reference evidence="2" key="1">
    <citation type="journal article" date="2010" name="Science">
        <title>Plasticity of animal genome architecture unmasked by rapid evolution of a pelagic tunicate.</title>
        <authorList>
            <person name="Denoeud F."/>
            <person name="Henriet S."/>
            <person name="Mungpakdee S."/>
            <person name="Aury J.M."/>
            <person name="Da Silva C."/>
            <person name="Brinkmann H."/>
            <person name="Mikhaleva J."/>
            <person name="Olsen L.C."/>
            <person name="Jubin C."/>
            <person name="Canestro C."/>
            <person name="Bouquet J.M."/>
            <person name="Danks G."/>
            <person name="Poulain J."/>
            <person name="Campsteijn C."/>
            <person name="Adamski M."/>
            <person name="Cross I."/>
            <person name="Yadetie F."/>
            <person name="Muffato M."/>
            <person name="Louis A."/>
            <person name="Butcher S."/>
            <person name="Tsagkogeorga G."/>
            <person name="Konrad A."/>
            <person name="Singh S."/>
            <person name="Jensen M.F."/>
            <person name="Cong E.H."/>
            <person name="Eikeseth-Otteraa H."/>
            <person name="Noel B."/>
            <person name="Anthouard V."/>
            <person name="Porcel B.M."/>
            <person name="Kachouri-Lafond R."/>
            <person name="Nishino A."/>
            <person name="Ugolini M."/>
            <person name="Chourrout P."/>
            <person name="Nishida H."/>
            <person name="Aasland R."/>
            <person name="Huzurbazar S."/>
            <person name="Westhof E."/>
            <person name="Delsuc F."/>
            <person name="Lehrach H."/>
            <person name="Reinhardt R."/>
            <person name="Weissenbach J."/>
            <person name="Roy S.W."/>
            <person name="Artiguenave F."/>
            <person name="Postlethwait J.H."/>
            <person name="Manak J.R."/>
            <person name="Thompson E.M."/>
            <person name="Jaillon O."/>
            <person name="Du Pasquier L."/>
            <person name="Boudinot P."/>
            <person name="Liberles D.A."/>
            <person name="Volff J.N."/>
            <person name="Philippe H."/>
            <person name="Lenhard B."/>
            <person name="Roest Crollius H."/>
            <person name="Wincker P."/>
            <person name="Chourrout D."/>
        </authorList>
    </citation>
    <scope>NUCLEOTIDE SEQUENCE [LARGE SCALE GENOMIC DNA]</scope>
</reference>